<dbReference type="Proteomes" id="UP000567795">
    <property type="component" value="Unassembled WGS sequence"/>
</dbReference>
<feature type="domain" description="RNA polymerase sigma-70 region 2" evidence="7">
    <location>
        <begin position="16"/>
        <end position="79"/>
    </location>
</feature>
<dbReference type="GO" id="GO:0006352">
    <property type="term" value="P:DNA-templated transcription initiation"/>
    <property type="evidence" value="ECO:0007669"/>
    <property type="project" value="InterPro"/>
</dbReference>
<comment type="similarity">
    <text evidence="1">Belongs to the sigma-70 factor family. ECF subfamily.</text>
</comment>
<sequence length="338" mass="36703">MTPPGRSAEEALAADFDDHRGLLFSVAYRMLGSVEDAEDTVQDAWLRWSAEDRDDVRDRRAYLVRVTTRLALNRLRGARARRESYVGPWLPEPLLDTLPSTDPAADPEARGTSAESISMAMLLVLETLTPAERAVFVLREVFGYPHAEIAAALERSEASVRQLAHRARSHVQARRPEVGLGGAGGPGDRAGVDAEQLARITGKFVEACYEGDVEGLKAMLAEDVRLITDGGGKVRAARRPVLGARKAASFLVSVWAMYADDPGRTREAATINGAPGVVFRRDGLLDATLTLDIDGDGRVRQVFLVRNPDKLARWDGESREGGEAGDAGDGRRGRIQHG</sequence>
<dbReference type="InterPro" id="IPR052704">
    <property type="entry name" value="ECF_Sigma-70_Domain"/>
</dbReference>
<dbReference type="InterPro" id="IPR014284">
    <property type="entry name" value="RNA_pol_sigma-70_dom"/>
</dbReference>
<dbReference type="AlphaFoldDB" id="A0A852ZUL1"/>
<name>A0A852ZUL1_9ACTN</name>
<keyword evidence="5" id="KW-0804">Transcription</keyword>
<dbReference type="InterPro" id="IPR032710">
    <property type="entry name" value="NTF2-like_dom_sf"/>
</dbReference>
<dbReference type="GO" id="GO:0016987">
    <property type="term" value="F:sigma factor activity"/>
    <property type="evidence" value="ECO:0007669"/>
    <property type="project" value="UniProtKB-KW"/>
</dbReference>
<dbReference type="GO" id="GO:0003677">
    <property type="term" value="F:DNA binding"/>
    <property type="evidence" value="ECO:0007669"/>
    <property type="project" value="InterPro"/>
</dbReference>
<comment type="subunit">
    <text evidence="2">Interacts transiently with the RNA polymerase catalytic core formed by RpoA, RpoB, RpoC and RpoZ (2 alpha, 1 beta, 1 beta' and 1 omega subunit) to form the RNA polymerase holoenzyme that can initiate transcription.</text>
</comment>
<evidence type="ECO:0000259" key="7">
    <source>
        <dbReference type="Pfam" id="PF04542"/>
    </source>
</evidence>
<dbReference type="CDD" id="cd06171">
    <property type="entry name" value="Sigma70_r4"/>
    <property type="match status" value="1"/>
</dbReference>
<dbReference type="InterPro" id="IPR014303">
    <property type="entry name" value="RNA_pol_sigma-70_ECF"/>
</dbReference>
<evidence type="ECO:0000256" key="4">
    <source>
        <dbReference type="ARBA" id="ARBA00023082"/>
    </source>
</evidence>
<proteinExistence type="inferred from homology"/>
<feature type="compositionally biased region" description="Basic and acidic residues" evidence="6">
    <location>
        <begin position="314"/>
        <end position="332"/>
    </location>
</feature>
<evidence type="ECO:0000256" key="1">
    <source>
        <dbReference type="ARBA" id="ARBA00010641"/>
    </source>
</evidence>
<evidence type="ECO:0000256" key="2">
    <source>
        <dbReference type="ARBA" id="ARBA00011344"/>
    </source>
</evidence>
<dbReference type="Gene3D" id="1.10.10.10">
    <property type="entry name" value="Winged helix-like DNA-binding domain superfamily/Winged helix DNA-binding domain"/>
    <property type="match status" value="1"/>
</dbReference>
<dbReference type="Pfam" id="PF08281">
    <property type="entry name" value="Sigma70_r4_2"/>
    <property type="match status" value="1"/>
</dbReference>
<gene>
    <name evidence="9" type="ORF">FHU37_001913</name>
</gene>
<dbReference type="Pfam" id="PF04542">
    <property type="entry name" value="Sigma70_r2"/>
    <property type="match status" value="1"/>
</dbReference>
<dbReference type="NCBIfam" id="NF007214">
    <property type="entry name" value="PRK09636.1"/>
    <property type="match status" value="1"/>
</dbReference>
<dbReference type="NCBIfam" id="TIGR02957">
    <property type="entry name" value="SigX4"/>
    <property type="match status" value="1"/>
</dbReference>
<evidence type="ECO:0000259" key="8">
    <source>
        <dbReference type="Pfam" id="PF08281"/>
    </source>
</evidence>
<evidence type="ECO:0000313" key="10">
    <source>
        <dbReference type="Proteomes" id="UP000567795"/>
    </source>
</evidence>
<feature type="domain" description="RNA polymerase sigma factor 70 region 4 type 2" evidence="8">
    <location>
        <begin position="119"/>
        <end position="170"/>
    </location>
</feature>
<dbReference type="PANTHER" id="PTHR30173">
    <property type="entry name" value="SIGMA 19 FACTOR"/>
    <property type="match status" value="1"/>
</dbReference>
<evidence type="ECO:0000313" key="9">
    <source>
        <dbReference type="EMBL" id="NYI04970.1"/>
    </source>
</evidence>
<dbReference type="InterPro" id="IPR036388">
    <property type="entry name" value="WH-like_DNA-bd_sf"/>
</dbReference>
<dbReference type="EMBL" id="JACBZD010000001">
    <property type="protein sequence ID" value="NYI04970.1"/>
    <property type="molecule type" value="Genomic_DNA"/>
</dbReference>
<keyword evidence="3" id="KW-0805">Transcription regulation</keyword>
<dbReference type="InterPro" id="IPR013324">
    <property type="entry name" value="RNA_pol_sigma_r3/r4-like"/>
</dbReference>
<dbReference type="SUPFAM" id="SSF88659">
    <property type="entry name" value="Sigma3 and sigma4 domains of RNA polymerase sigma factors"/>
    <property type="match status" value="1"/>
</dbReference>
<dbReference type="Gene3D" id="1.10.1740.10">
    <property type="match status" value="1"/>
</dbReference>
<keyword evidence="10" id="KW-1185">Reference proteome</keyword>
<dbReference type="PANTHER" id="PTHR30173:SF36">
    <property type="entry name" value="ECF RNA POLYMERASE SIGMA FACTOR SIGJ"/>
    <property type="match status" value="1"/>
</dbReference>
<evidence type="ECO:0000256" key="6">
    <source>
        <dbReference type="SAM" id="MobiDB-lite"/>
    </source>
</evidence>
<feature type="region of interest" description="Disordered" evidence="6">
    <location>
        <begin position="314"/>
        <end position="338"/>
    </location>
</feature>
<dbReference type="NCBIfam" id="TIGR02937">
    <property type="entry name" value="sigma70-ECF"/>
    <property type="match status" value="1"/>
</dbReference>
<dbReference type="SUPFAM" id="SSF54427">
    <property type="entry name" value="NTF2-like"/>
    <property type="match status" value="1"/>
</dbReference>
<reference evidence="9 10" key="1">
    <citation type="submission" date="2020-07" db="EMBL/GenBank/DDBJ databases">
        <title>Sequencing the genomes of 1000 actinobacteria strains.</title>
        <authorList>
            <person name="Klenk H.-P."/>
        </authorList>
    </citation>
    <scope>NUCLEOTIDE SEQUENCE [LARGE SCALE GENOMIC DNA]</scope>
    <source>
        <strain evidence="9 10">DSM 42178</strain>
    </source>
</reference>
<keyword evidence="4" id="KW-0731">Sigma factor</keyword>
<comment type="caution">
    <text evidence="9">The sequence shown here is derived from an EMBL/GenBank/DDBJ whole genome shotgun (WGS) entry which is preliminary data.</text>
</comment>
<dbReference type="InterPro" id="IPR007627">
    <property type="entry name" value="RNA_pol_sigma70_r2"/>
</dbReference>
<protein>
    <submittedName>
        <fullName evidence="9">RNA polymerase sigma-70 factor (ECF subfamily)</fullName>
    </submittedName>
</protein>
<dbReference type="RefSeq" id="WP_179813794.1">
    <property type="nucleotide sequence ID" value="NZ_JACBZD010000001.1"/>
</dbReference>
<dbReference type="InterPro" id="IPR013249">
    <property type="entry name" value="RNA_pol_sigma70_r4_t2"/>
</dbReference>
<dbReference type="SUPFAM" id="SSF88946">
    <property type="entry name" value="Sigma2 domain of RNA polymerase sigma factors"/>
    <property type="match status" value="1"/>
</dbReference>
<organism evidence="9 10">
    <name type="scientific">Allostreptomyces psammosilenae</name>
    <dbReference type="NCBI Taxonomy" id="1892865"/>
    <lineage>
        <taxon>Bacteria</taxon>
        <taxon>Bacillati</taxon>
        <taxon>Actinomycetota</taxon>
        <taxon>Actinomycetes</taxon>
        <taxon>Kitasatosporales</taxon>
        <taxon>Streptomycetaceae</taxon>
        <taxon>Allostreptomyces</taxon>
    </lineage>
</organism>
<dbReference type="InterPro" id="IPR013325">
    <property type="entry name" value="RNA_pol_sigma_r2"/>
</dbReference>
<accession>A0A852ZUL1</accession>
<evidence type="ECO:0000256" key="3">
    <source>
        <dbReference type="ARBA" id="ARBA00023015"/>
    </source>
</evidence>
<evidence type="ECO:0000256" key="5">
    <source>
        <dbReference type="ARBA" id="ARBA00023163"/>
    </source>
</evidence>